<evidence type="ECO:0000256" key="1">
    <source>
        <dbReference type="ARBA" id="ARBA00006284"/>
    </source>
</evidence>
<sequence>MKFVIAPDSFKDSMPAAEAANVMKDAVLRVFPDAELVVQPLGDGGEGTMESLVSASGGSFREVRVTGPLGDKIAAQYALLGDGKTAVVELARASGLQLVPPDRRNPYLATTYGTGELILAALSQNIQRLIVTIGGSATNDAGAGMLQALGAEITDAVGKPIGFGGGCLGEVASIDFSQLDSRLSSVSIQVACDVTNPLIGLRGASRVFGPQKGATSDMIEQLENIVTHFADIVANATGLSVHHISGAGAAGGTGAALLLCGGMLTSGIDIVLDTVGFDQQLSRADYVLTGEGRIDNQTPDGKVIAGIVKRAKAESVPVIAFAGSVKPGYERLYKEGLLSVHSITSYPCTLDEALKEGKINLARTVENTMRLLAAH</sequence>
<evidence type="ECO:0000256" key="2">
    <source>
        <dbReference type="ARBA" id="ARBA00022679"/>
    </source>
</evidence>
<dbReference type="EMBL" id="SOMN01000004">
    <property type="protein sequence ID" value="TFE29511.1"/>
    <property type="molecule type" value="Genomic_DNA"/>
</dbReference>
<dbReference type="AlphaFoldDB" id="A0A4Y8M563"/>
<dbReference type="InterPro" id="IPR018193">
    <property type="entry name" value="Glyc_kinase_flavodox-like_fold"/>
</dbReference>
<dbReference type="InterPro" id="IPR036129">
    <property type="entry name" value="Glycerate_kinase_sf"/>
</dbReference>
<comment type="caution">
    <text evidence="5">The sequence shown here is derived from an EMBL/GenBank/DDBJ whole genome shotgun (WGS) entry which is preliminary data.</text>
</comment>
<dbReference type="RefSeq" id="WP_135151202.1">
    <property type="nucleotide sequence ID" value="NZ_SOMN01000004.1"/>
</dbReference>
<dbReference type="OrthoDB" id="9774290at2"/>
<dbReference type="SUPFAM" id="SSF110738">
    <property type="entry name" value="Glycerate kinase I"/>
    <property type="match status" value="1"/>
</dbReference>
<keyword evidence="2 4" id="KW-0808">Transferase</keyword>
<dbReference type="PANTHER" id="PTHR21599">
    <property type="entry name" value="GLYCERATE KINASE"/>
    <property type="match status" value="1"/>
</dbReference>
<gene>
    <name evidence="5" type="ORF">E2980_05850</name>
</gene>
<evidence type="ECO:0000313" key="6">
    <source>
        <dbReference type="Proteomes" id="UP000297900"/>
    </source>
</evidence>
<reference evidence="5 6" key="1">
    <citation type="submission" date="2019-03" db="EMBL/GenBank/DDBJ databases">
        <title>Cohnella endophytica sp. nov., a novel endophytic bacterium isolated from bark of Sonneratia apetala.</title>
        <authorList>
            <person name="Tuo L."/>
        </authorList>
    </citation>
    <scope>NUCLEOTIDE SEQUENCE [LARGE SCALE GENOMIC DNA]</scope>
    <source>
        <strain evidence="5 6">CCTCC AB 208254</strain>
    </source>
</reference>
<organism evidence="5 6">
    <name type="scientific">Cohnella luojiensis</name>
    <dbReference type="NCBI Taxonomy" id="652876"/>
    <lineage>
        <taxon>Bacteria</taxon>
        <taxon>Bacillati</taxon>
        <taxon>Bacillota</taxon>
        <taxon>Bacilli</taxon>
        <taxon>Bacillales</taxon>
        <taxon>Paenibacillaceae</taxon>
        <taxon>Cohnella</taxon>
    </lineage>
</organism>
<dbReference type="GO" id="GO:0031388">
    <property type="term" value="P:organic acid phosphorylation"/>
    <property type="evidence" value="ECO:0007669"/>
    <property type="project" value="UniProtKB-UniRule"/>
</dbReference>
<dbReference type="Proteomes" id="UP000297900">
    <property type="component" value="Unassembled WGS sequence"/>
</dbReference>
<dbReference type="InterPro" id="IPR004381">
    <property type="entry name" value="Glycerate_kinase"/>
</dbReference>
<name>A0A4Y8M563_9BACL</name>
<evidence type="ECO:0000256" key="4">
    <source>
        <dbReference type="PIRNR" id="PIRNR006078"/>
    </source>
</evidence>
<protein>
    <submittedName>
        <fullName evidence="5">Glycerate kinase</fullName>
    </submittedName>
</protein>
<keyword evidence="3 4" id="KW-0418">Kinase</keyword>
<evidence type="ECO:0000256" key="3">
    <source>
        <dbReference type="ARBA" id="ARBA00022777"/>
    </source>
</evidence>
<dbReference type="GO" id="GO:0008887">
    <property type="term" value="F:glycerate kinase activity"/>
    <property type="evidence" value="ECO:0007669"/>
    <property type="project" value="UniProtKB-UniRule"/>
</dbReference>
<dbReference type="PIRSF" id="PIRSF006078">
    <property type="entry name" value="GlxK"/>
    <property type="match status" value="1"/>
</dbReference>
<proteinExistence type="inferred from homology"/>
<evidence type="ECO:0000313" key="5">
    <source>
        <dbReference type="EMBL" id="TFE29511.1"/>
    </source>
</evidence>
<comment type="similarity">
    <text evidence="1 4">Belongs to the glycerate kinase type-1 family.</text>
</comment>
<dbReference type="Pfam" id="PF02595">
    <property type="entry name" value="Gly_kinase"/>
    <property type="match status" value="1"/>
</dbReference>
<accession>A0A4Y8M563</accession>
<dbReference type="NCBIfam" id="TIGR00045">
    <property type="entry name" value="glycerate kinase"/>
    <property type="match status" value="1"/>
</dbReference>
<dbReference type="Gene3D" id="3.90.1510.10">
    <property type="entry name" value="Glycerate kinase, domain 2"/>
    <property type="match status" value="1"/>
</dbReference>
<dbReference type="Gene3D" id="3.40.50.10350">
    <property type="entry name" value="Glycerate kinase, domain 1"/>
    <property type="match status" value="1"/>
</dbReference>
<dbReference type="PANTHER" id="PTHR21599:SF0">
    <property type="entry name" value="GLYCERATE KINASE"/>
    <property type="match status" value="1"/>
</dbReference>
<keyword evidence="6" id="KW-1185">Reference proteome</keyword>
<dbReference type="InterPro" id="IPR018197">
    <property type="entry name" value="Glycerate_kinase_RE-like"/>
</dbReference>